<dbReference type="Pfam" id="PF12708">
    <property type="entry name" value="Pect-lyase_RHGA_epim"/>
    <property type="match status" value="1"/>
</dbReference>
<dbReference type="InterPro" id="IPR013783">
    <property type="entry name" value="Ig-like_fold"/>
</dbReference>
<dbReference type="GO" id="GO:0007156">
    <property type="term" value="P:homophilic cell adhesion via plasma membrane adhesion molecules"/>
    <property type="evidence" value="ECO:0007669"/>
    <property type="project" value="InterPro"/>
</dbReference>
<dbReference type="InterPro" id="IPR012334">
    <property type="entry name" value="Pectin_lyas_fold"/>
</dbReference>
<accession>A0A317ZDU1</accession>
<feature type="domain" description="Cadherin" evidence="4">
    <location>
        <begin position="1434"/>
        <end position="1505"/>
    </location>
</feature>
<dbReference type="SMART" id="SM00736">
    <property type="entry name" value="CADG"/>
    <property type="match status" value="5"/>
</dbReference>
<evidence type="ECO:0000259" key="5">
    <source>
        <dbReference type="PROSITE" id="PS50853"/>
    </source>
</evidence>
<dbReference type="InterPro" id="IPR015919">
    <property type="entry name" value="Cadherin-like_sf"/>
</dbReference>
<keyword evidence="7" id="KW-1185">Reference proteome</keyword>
<proteinExistence type="predicted"/>
<dbReference type="SUPFAM" id="SSF51126">
    <property type="entry name" value="Pectin lyase-like"/>
    <property type="match status" value="1"/>
</dbReference>
<comment type="subcellular location">
    <subcellularLocation>
        <location evidence="1">Secreted</location>
    </subcellularLocation>
</comment>
<dbReference type="SMART" id="SM00060">
    <property type="entry name" value="FN3"/>
    <property type="match status" value="3"/>
</dbReference>
<dbReference type="Pfam" id="PF17963">
    <property type="entry name" value="Big_9"/>
    <property type="match status" value="3"/>
</dbReference>
<comment type="caution">
    <text evidence="6">The sequence shown here is derived from an EMBL/GenBank/DDBJ whole genome shotgun (WGS) entry which is preliminary data.</text>
</comment>
<dbReference type="InterPro" id="IPR006644">
    <property type="entry name" value="Cadg"/>
</dbReference>
<dbReference type="SUPFAM" id="SSF49313">
    <property type="entry name" value="Cadherin-like"/>
    <property type="match status" value="6"/>
</dbReference>
<dbReference type="SUPFAM" id="SSF49265">
    <property type="entry name" value="Fibronectin type III"/>
    <property type="match status" value="3"/>
</dbReference>
<dbReference type="InterPro" id="IPR055372">
    <property type="entry name" value="CBM96"/>
</dbReference>
<dbReference type="EMBL" id="QHJQ01000008">
    <property type="protein sequence ID" value="PXA03524.1"/>
    <property type="molecule type" value="Genomic_DNA"/>
</dbReference>
<evidence type="ECO:0000259" key="4">
    <source>
        <dbReference type="PROSITE" id="PS50268"/>
    </source>
</evidence>
<name>A0A317ZDU1_9BACT</name>
<feature type="domain" description="Fibronectin type-III" evidence="5">
    <location>
        <begin position="1995"/>
        <end position="2088"/>
    </location>
</feature>
<protein>
    <submittedName>
        <fullName evidence="6">Uncharacterized protein</fullName>
    </submittedName>
</protein>
<organism evidence="6 7">
    <name type="scientific">Coraliomargarita sinensis</name>
    <dbReference type="NCBI Taxonomy" id="2174842"/>
    <lineage>
        <taxon>Bacteria</taxon>
        <taxon>Pseudomonadati</taxon>
        <taxon>Verrucomicrobiota</taxon>
        <taxon>Opitutia</taxon>
        <taxon>Puniceicoccales</taxon>
        <taxon>Coraliomargaritaceae</taxon>
        <taxon>Coraliomargarita</taxon>
    </lineage>
</organism>
<evidence type="ECO:0000256" key="2">
    <source>
        <dbReference type="ARBA" id="ARBA00022525"/>
    </source>
</evidence>
<evidence type="ECO:0000256" key="3">
    <source>
        <dbReference type="ARBA" id="ARBA00022729"/>
    </source>
</evidence>
<dbReference type="PROSITE" id="PS50853">
    <property type="entry name" value="FN3"/>
    <property type="match status" value="2"/>
</dbReference>
<evidence type="ECO:0000256" key="1">
    <source>
        <dbReference type="ARBA" id="ARBA00004613"/>
    </source>
</evidence>
<dbReference type="Gene3D" id="2.60.40.10">
    <property type="entry name" value="Immunoglobulins"/>
    <property type="match status" value="8"/>
</dbReference>
<dbReference type="InParanoid" id="A0A317ZDU1"/>
<dbReference type="Pfam" id="PF05345">
    <property type="entry name" value="He_PIG"/>
    <property type="match status" value="3"/>
</dbReference>
<dbReference type="GO" id="GO:0005509">
    <property type="term" value="F:calcium ion binding"/>
    <property type="evidence" value="ECO:0007669"/>
    <property type="project" value="InterPro"/>
</dbReference>
<dbReference type="InterPro" id="IPR002126">
    <property type="entry name" value="Cadherin-like_dom"/>
</dbReference>
<keyword evidence="3" id="KW-0732">Signal</keyword>
<keyword evidence="2" id="KW-0964">Secreted</keyword>
<dbReference type="Gene3D" id="2.160.20.10">
    <property type="entry name" value="Single-stranded right-handed beta-helix, Pectin lyase-like"/>
    <property type="match status" value="1"/>
</dbReference>
<evidence type="ECO:0000313" key="7">
    <source>
        <dbReference type="Proteomes" id="UP000247099"/>
    </source>
</evidence>
<feature type="domain" description="Fibronectin type-III" evidence="5">
    <location>
        <begin position="836"/>
        <end position="930"/>
    </location>
</feature>
<dbReference type="PROSITE" id="PS50268">
    <property type="entry name" value="CADHERIN_2"/>
    <property type="match status" value="1"/>
</dbReference>
<dbReference type="InterPro" id="IPR003961">
    <property type="entry name" value="FN3_dom"/>
</dbReference>
<dbReference type="CDD" id="cd00063">
    <property type="entry name" value="FN3"/>
    <property type="match status" value="2"/>
</dbReference>
<dbReference type="InterPro" id="IPR011050">
    <property type="entry name" value="Pectin_lyase_fold/virulence"/>
</dbReference>
<dbReference type="Pfam" id="PF24517">
    <property type="entry name" value="CBM96"/>
    <property type="match status" value="1"/>
</dbReference>
<dbReference type="NCBIfam" id="NF012211">
    <property type="entry name" value="tand_rpt_95"/>
    <property type="match status" value="3"/>
</dbReference>
<dbReference type="GO" id="GO:0005576">
    <property type="term" value="C:extracellular region"/>
    <property type="evidence" value="ECO:0007669"/>
    <property type="project" value="UniProtKB-SubCell"/>
</dbReference>
<gene>
    <name evidence="6" type="ORF">DDZ13_11105</name>
</gene>
<reference evidence="6 7" key="1">
    <citation type="submission" date="2018-05" db="EMBL/GenBank/DDBJ databases">
        <title>Coraliomargarita sinensis sp. nov., isolated from a marine solar saltern.</title>
        <authorList>
            <person name="Zhou L.Y."/>
        </authorList>
    </citation>
    <scope>NUCLEOTIDE SEQUENCE [LARGE SCALE GENOMIC DNA]</scope>
    <source>
        <strain evidence="6 7">WN38</strain>
    </source>
</reference>
<dbReference type="Proteomes" id="UP000247099">
    <property type="component" value="Unassembled WGS sequence"/>
</dbReference>
<dbReference type="InterPro" id="IPR036116">
    <property type="entry name" value="FN3_sf"/>
</dbReference>
<dbReference type="InterPro" id="IPR024535">
    <property type="entry name" value="RHGA/B-epi-like_pectate_lyase"/>
</dbReference>
<sequence>MSWWHTIIFVAPRHISLPTPGDPMKKISLSLLIAGMAFFQAHLPAAESQLWTTDQQGNVTWDPRLPDFTNVGYMNGDVVIPDWPVGVDVTDPQFGAVPDDDQDDSDAFIAAIAACPVNKAVFVPKGRYIITKQISIDRDYVVLQGEDMYETVLFFPKYLNEVYVQEVGYENPDYFSPGNGYRNTGESVFILMPGGTHRSIENLSIEFREQTKIGHWAHKGGDGIRNSSTHSWMRNIYVKNGDHCISTSGGQYITVQNIVIDQFIDRNKVAVEQEGSRVGHMAMHLNDTDDNLFHNILFTGAWSHGFDTKQTHGCVISHVKSPRGAAAYHGQGVRDNLYTDFEVNYYAGSPNSNNPINETFWGIYSPDGDLGMDPVHPDDTLYAYNLELDGHIIVGYDVDSLSLPTKSNPDFWYENIDATQLSPLNLYLAQMEEVGKPVPATPQLQAPDPYTGDVIRIKAVGNGSVDAANPDQTYPVFSGDDYTPLRTKISITNDPYLKFDLSAIDPAELTNIHRVRLRLATEEFKNTPVELGIFSVTNDAWTENTITFNNKPAQVALLDSYQVNEDTQATVMEFDVTAFVQDQWANDPNKEVSFNLDILSGNGFSSAINSINNGFGPILIIEQVADPVADAPSAPTEVRATSLIGNVLLDWPDNPESDVVSYNVYRSYVSADLKQYTFPIGMGLTTSDFIDIQHKHWEGWDVGMLRDDIPYFYRVTAVDKHGNESESSHEIIASAKSYLDDSLPPAFSQDPIILPKATQYVTNSDSLAGSAIDPEGDTVYYAKLDGPDWVQVAPDGSVTATPRAGDTGTFQFTVVVSALYGGHDEATVILTVDPAVPDAPLLRDIIPGDGSIQLDWDHDAEGTANFTFSVYRATSATGPFSQIASGLMQSDYADSGLNNGTTYYYLITASNNSGESPISELTSATPIAGFSVGTTYIGGGLITDPASWDNGLPIGQWGRIDIDASVDTAISLDGYQVLHTGGELQPTGISGLKLINGSQWITEGPTATTATSFRGFGVSSGSSFTLNSGNINTKNGRDWSLSDANSAITINGGTLNLGRSLKISGTAGPIFALNGGTVNGNLSSGYIGGNNISDNTKTMTFDGGTMTAYSLDLSGDNTTAEFGGTTAGSLSVENILGFGSNSAINFLPGSRMSLSVSSASNWAETYWNSGNLTYNGQGTAALGSWATVTAANGLEPGVQFAFDGGTGTLSLTQAMAANQPPAFSNDTIERFDASEAVAYTGSIAGDASDPESDPMTFSRLSGPAWLSVAANGDLSGTPSSSDTGLNSFLVQLSDGNGGSDTATLEITVENINDAPVFINDPIAGDAAAEDEVYEGSLYGSANDQDGDILAYTKTGGPAWLNVAPLGNLSGTPGNDDVGLNSFTIEVSDGNGGIDTAVLEITVTNSNDVPVFGNDPLTGFAATEEAGFNGSLSGTASDDDNDTLSYSKTGGPAWLSVASDGVLSGTPGNDDVGLNSFTVEVTDGNGGSDSAVLEVTVVNVNDAPVFTSDPIVGADATENTFYSSTLAGSASDVDVSDILSFSKVSGPDWLNIAADGDLYGTPETDDLGLNSFTVSVSDGHNGSDTAVLEITVVAGSSPTVFTDADANDSLISNPGNWSNGLPTGGALGTIAINAKHDSGFTHVGYHVIHTDGAVTKTGFSGLKLGAGSIWEMNGASAQVSSTRGMSLAGALFIMNEGTADLTENTSDSSLNAGSELIINGGSMDMGRSLLFNGGDLTVSGGTLNIAADMGSRNFHGGGNANLGGGSVSADLLTFGQDTFQVNFGGSAAGTLIVSNFGGNRADVNHIDINFEPGTQVSMQLTNPVESGASGDGDLGWSAIGSETGLSWAEALWSDGRLTYNEQDYTTLGSWAAVTSDGLGDGYGFAYDSGTNTLSLISINQAPAFNSNPVLELAADEDVAYSASLADNAYDNDVGASLTFAKVSGPAWLIVGTDGSLSGTPLNTDAGLNSWTVSVSDGIADPVEATLEIFINQDTAAPDEPANFAGTAENGYNSLTWDSSSAADFASYKVYRSETAGGPYTEIAFDLSTNQYEDSNITEGTTYYYVVTALDDNGNESVLSGEQSVTSLVSNIVLAADYPFNGSSSASVDTDLNTSASTLAQGPDLNASYDTRTFGVRGNPVPSLKWTHGDIDDATVLDGDYLAFSVSSDVDGMLPQELSFDFSGESLDIYLFSDEVGFSSVGDAIASFTVSAGLNNYVIPLDSLSAVAESGSREFRLYFQADGTKWSGTEVWIDNITLSAEIGVAPTLNGPQLATATLNGIGDSWTVVNLQATYNSPVIVASVALSDSNQLPVVARIRNVGADSFELRVQNPSGEAIGTYDVHIVVVEEGVYNALEHGVDMEAFQLLSTGTNKKNNWSNTLMEQVATSNTYTSPVVLGQVMSANDANWSSFWSCDGNRGNPATASSIFVGKHVGEDSVTTRADETIGVIILESGSATVEGINFTAAVGADIVKGVGNGEPFTYSLTGLSTVSEVAVSASGMDGVDGGWPVLYGTTPVTTTSLDLVFDEDQTGDIERGHTSEQVSYLVFE</sequence>
<dbReference type="GO" id="GO:0016020">
    <property type="term" value="C:membrane"/>
    <property type="evidence" value="ECO:0007669"/>
    <property type="project" value="InterPro"/>
</dbReference>
<evidence type="ECO:0000313" key="6">
    <source>
        <dbReference type="EMBL" id="PXA03524.1"/>
    </source>
</evidence>